<evidence type="ECO:0000256" key="1">
    <source>
        <dbReference type="ARBA" id="ARBA00007613"/>
    </source>
</evidence>
<accession>A0A7C5EKP5</accession>
<dbReference type="Gene3D" id="1.20.1600.10">
    <property type="entry name" value="Outer membrane efflux proteins (OEP)"/>
    <property type="match status" value="1"/>
</dbReference>
<comment type="caution">
    <text evidence="2">The sequence shown here is derived from an EMBL/GenBank/DDBJ whole genome shotgun (WGS) entry which is preliminary data.</text>
</comment>
<dbReference type="PANTHER" id="PTHR30203:SF24">
    <property type="entry name" value="BLR4935 PROTEIN"/>
    <property type="match status" value="1"/>
</dbReference>
<dbReference type="GO" id="GO:0015562">
    <property type="term" value="F:efflux transmembrane transporter activity"/>
    <property type="evidence" value="ECO:0007669"/>
    <property type="project" value="InterPro"/>
</dbReference>
<sequence length="439" mass="49096">MSSFPVLRGCGILIVVVALATLIAAGSHPLMAEDQAGIPSDLAALIEEALKANPEIRQMSELAAASRETIRSAKALDDPEFQFTLKDIPTNTWSFSQDDMTQKMFMLSQKVPFPGKRQLRSEVAASQAQADSFMVQDKAREVRAKVIQAYWALALARAGFEITAKNKAAWEQVIRVAETRYATGQGIQAEVLQAQVELGNYLDRQLQWQQRQETLKAELNALRNQPPQAPLPAPAPLQSRPLTLKVEELLQWAQENPRLLALKSAIEKQEKAVALAKKAYFPDFTFQTAYGLRENKGEMKRADMFSGAVMVNLPIWHAGKIKPRIREEEARENAAKGAHQAALNQLLAAIQDRYAKLRRLNQQATLYEKGIIPQARQAADSSLAAYRVGTLDFARLTQNFLALYNAELQCLEYLKDFEENWAELEWLVGRDLPRSGGRP</sequence>
<proteinExistence type="inferred from homology"/>
<dbReference type="AlphaFoldDB" id="A0A7C5EKP5"/>
<comment type="similarity">
    <text evidence="1">Belongs to the outer membrane factor (OMF) (TC 1.B.17) family.</text>
</comment>
<gene>
    <name evidence="2" type="ORF">ENW48_00395</name>
</gene>
<name>A0A7C5EKP5_9BACT</name>
<evidence type="ECO:0000313" key="2">
    <source>
        <dbReference type="EMBL" id="HGZ10660.1"/>
    </source>
</evidence>
<dbReference type="PANTHER" id="PTHR30203">
    <property type="entry name" value="OUTER MEMBRANE CATION EFFLUX PROTEIN"/>
    <property type="match status" value="1"/>
</dbReference>
<dbReference type="Pfam" id="PF02321">
    <property type="entry name" value="OEP"/>
    <property type="match status" value="2"/>
</dbReference>
<dbReference type="EMBL" id="DTKJ01000005">
    <property type="protein sequence ID" value="HGZ10660.1"/>
    <property type="molecule type" value="Genomic_DNA"/>
</dbReference>
<dbReference type="InterPro" id="IPR003423">
    <property type="entry name" value="OMP_efflux"/>
</dbReference>
<protein>
    <submittedName>
        <fullName evidence="2">TolC family protein</fullName>
    </submittedName>
</protein>
<organism evidence="2">
    <name type="scientific">Desulfobacca acetoxidans</name>
    <dbReference type="NCBI Taxonomy" id="60893"/>
    <lineage>
        <taxon>Bacteria</taxon>
        <taxon>Pseudomonadati</taxon>
        <taxon>Thermodesulfobacteriota</taxon>
        <taxon>Desulfobaccia</taxon>
        <taxon>Desulfobaccales</taxon>
        <taxon>Desulfobaccaceae</taxon>
        <taxon>Desulfobacca</taxon>
    </lineage>
</organism>
<dbReference type="InterPro" id="IPR010131">
    <property type="entry name" value="MdtP/NodT-like"/>
</dbReference>
<dbReference type="SUPFAM" id="SSF56954">
    <property type="entry name" value="Outer membrane efflux proteins (OEP)"/>
    <property type="match status" value="1"/>
</dbReference>
<reference evidence="2" key="1">
    <citation type="journal article" date="2020" name="mSystems">
        <title>Genome- and Community-Level Interaction Insights into Carbon Utilization and Element Cycling Functions of Hydrothermarchaeota in Hydrothermal Sediment.</title>
        <authorList>
            <person name="Zhou Z."/>
            <person name="Liu Y."/>
            <person name="Xu W."/>
            <person name="Pan J."/>
            <person name="Luo Z.H."/>
            <person name="Li M."/>
        </authorList>
    </citation>
    <scope>NUCLEOTIDE SEQUENCE [LARGE SCALE GENOMIC DNA]</scope>
    <source>
        <strain evidence="2">SpSt-853</strain>
    </source>
</reference>